<keyword evidence="2" id="KW-1185">Reference proteome</keyword>
<protein>
    <submittedName>
        <fullName evidence="1">Uncharacterized protein</fullName>
    </submittedName>
</protein>
<comment type="caution">
    <text evidence="1">The sequence shown here is derived from an EMBL/GenBank/DDBJ whole genome shotgun (WGS) entry which is preliminary data.</text>
</comment>
<evidence type="ECO:0000313" key="2">
    <source>
        <dbReference type="Proteomes" id="UP001057402"/>
    </source>
</evidence>
<proteinExistence type="predicted"/>
<sequence>MPNLPAVIAGRMTSMVQLQGSGVFSLPRLSKGKDGIKCLGRNYGSSGGPMRYIPKKGVKKVEEDPESSSAEAEVPGSMGIREIPNGRAMAFKVLQKEVGVGSWVQKGEVPGLAESRKIPDLKAKTMKVSRNEVVDGRSWVQKEEIPDSIKCREISDGEAMSDKVSRKDVSRRSCVQKGEVKGSAESWKICDGEAMKRKVSQKEVGIINRVPKGEVSGSTECQKISHGKVITLGEEVGNRSWYRKGEVPHFNSDRVPGNNVRAHSLASPGVIKHPYKHDSAAEGEISPVLDEVDDDYVEMPVQDSEEIVFLSRKVNDREVLMSGKGRIDVEEKAIQLLANRAYTAVELRKKLCGKHFPPDIVEPLINDFQERGLINDSLYAEAFSRSRWSSSCWGPVRIKHELYKRGINRVDAENAVKLVFQENDTRGEEESPGQALSKMTLEHLYAQASKQWVRSQGAPIENRKSRLVRWLQYRGFTWGVINIILRKLESQASSGRE</sequence>
<gene>
    <name evidence="1" type="ORF">MLD38_000887</name>
</gene>
<dbReference type="EMBL" id="CM042880">
    <property type="protein sequence ID" value="KAI4388570.1"/>
    <property type="molecule type" value="Genomic_DNA"/>
</dbReference>
<organism evidence="1 2">
    <name type="scientific">Melastoma candidum</name>
    <dbReference type="NCBI Taxonomy" id="119954"/>
    <lineage>
        <taxon>Eukaryota</taxon>
        <taxon>Viridiplantae</taxon>
        <taxon>Streptophyta</taxon>
        <taxon>Embryophyta</taxon>
        <taxon>Tracheophyta</taxon>
        <taxon>Spermatophyta</taxon>
        <taxon>Magnoliopsida</taxon>
        <taxon>eudicotyledons</taxon>
        <taxon>Gunneridae</taxon>
        <taxon>Pentapetalae</taxon>
        <taxon>rosids</taxon>
        <taxon>malvids</taxon>
        <taxon>Myrtales</taxon>
        <taxon>Melastomataceae</taxon>
        <taxon>Melastomatoideae</taxon>
        <taxon>Melastomateae</taxon>
        <taxon>Melastoma</taxon>
    </lineage>
</organism>
<accession>A0ACB9SBJ2</accession>
<evidence type="ECO:0000313" key="1">
    <source>
        <dbReference type="EMBL" id="KAI4388570.1"/>
    </source>
</evidence>
<dbReference type="Proteomes" id="UP001057402">
    <property type="component" value="Chromosome 1"/>
</dbReference>
<name>A0ACB9SBJ2_9MYRT</name>
<reference evidence="2" key="1">
    <citation type="journal article" date="2023" name="Front. Plant Sci.">
        <title>Chromosomal-level genome assembly of Melastoma candidum provides insights into trichome evolution.</title>
        <authorList>
            <person name="Zhong Y."/>
            <person name="Wu W."/>
            <person name="Sun C."/>
            <person name="Zou P."/>
            <person name="Liu Y."/>
            <person name="Dai S."/>
            <person name="Zhou R."/>
        </authorList>
    </citation>
    <scope>NUCLEOTIDE SEQUENCE [LARGE SCALE GENOMIC DNA]</scope>
</reference>